<dbReference type="GO" id="GO:0006813">
    <property type="term" value="P:potassium ion transport"/>
    <property type="evidence" value="ECO:0007669"/>
    <property type="project" value="InterPro"/>
</dbReference>
<reference evidence="2 3" key="1">
    <citation type="submission" date="2020-03" db="EMBL/GenBank/DDBJ databases">
        <title>Whole genome shotgun sequence of Phytohabitans suffuscus NBRC 105367.</title>
        <authorList>
            <person name="Komaki H."/>
            <person name="Tamura T."/>
        </authorList>
    </citation>
    <scope>NUCLEOTIDE SEQUENCE [LARGE SCALE GENOMIC DNA]</scope>
    <source>
        <strain evidence="2 3">NBRC 105367</strain>
    </source>
</reference>
<reference evidence="2 3" key="2">
    <citation type="submission" date="2020-03" db="EMBL/GenBank/DDBJ databases">
        <authorList>
            <person name="Ichikawa N."/>
            <person name="Kimura A."/>
            <person name="Kitahashi Y."/>
            <person name="Uohara A."/>
        </authorList>
    </citation>
    <scope>NUCLEOTIDE SEQUENCE [LARGE SCALE GENOMIC DNA]</scope>
    <source>
        <strain evidence="2 3">NBRC 105367</strain>
    </source>
</reference>
<name>A0A6F8Z007_9ACTN</name>
<accession>A0A6F8Z007</accession>
<dbReference type="PROSITE" id="PS51202">
    <property type="entry name" value="RCK_C"/>
    <property type="match status" value="1"/>
</dbReference>
<proteinExistence type="predicted"/>
<gene>
    <name evidence="2" type="ORF">Psuf_090780</name>
</gene>
<dbReference type="Proteomes" id="UP000503011">
    <property type="component" value="Chromosome"/>
</dbReference>
<dbReference type="GO" id="GO:0008324">
    <property type="term" value="F:monoatomic cation transmembrane transporter activity"/>
    <property type="evidence" value="ECO:0007669"/>
    <property type="project" value="InterPro"/>
</dbReference>
<evidence type="ECO:0000313" key="3">
    <source>
        <dbReference type="Proteomes" id="UP000503011"/>
    </source>
</evidence>
<dbReference type="InterPro" id="IPR058776">
    <property type="entry name" value="KhtT-like_N"/>
</dbReference>
<organism evidence="2 3">
    <name type="scientific">Phytohabitans suffuscus</name>
    <dbReference type="NCBI Taxonomy" id="624315"/>
    <lineage>
        <taxon>Bacteria</taxon>
        <taxon>Bacillati</taxon>
        <taxon>Actinomycetota</taxon>
        <taxon>Actinomycetes</taxon>
        <taxon>Micromonosporales</taxon>
        <taxon>Micromonosporaceae</taxon>
    </lineage>
</organism>
<feature type="domain" description="RCK C-terminal" evidence="1">
    <location>
        <begin position="82"/>
        <end position="162"/>
    </location>
</feature>
<dbReference type="Pfam" id="PF25991">
    <property type="entry name" value="KhtT_N"/>
    <property type="match status" value="1"/>
</dbReference>
<dbReference type="SUPFAM" id="SSF116726">
    <property type="entry name" value="TrkA C-terminal domain-like"/>
    <property type="match status" value="1"/>
</dbReference>
<evidence type="ECO:0000259" key="1">
    <source>
        <dbReference type="PROSITE" id="PS51202"/>
    </source>
</evidence>
<dbReference type="InterPro" id="IPR026278">
    <property type="entry name" value="KhtT"/>
</dbReference>
<dbReference type="Pfam" id="PF02080">
    <property type="entry name" value="TrkA_C"/>
    <property type="match status" value="1"/>
</dbReference>
<sequence>MPIGCIYLGRRVMRIDRHELPGIGTLHAFTTRAGQRVGVIQRRDGLRTLALYRDDDPQAVHRAATLDPDEAHHLVDLLHPTVTVEHVTPVSSGPHVARLAVAAGSPVVGRRVGTLDARVIALVRDGDLVSWPDEGTELRDGDSIVVAGSADAVDAVARLLEPAGVPSGAGQAGRFAPQ</sequence>
<protein>
    <recommendedName>
        <fullName evidence="1">RCK C-terminal domain-containing protein</fullName>
    </recommendedName>
</protein>
<dbReference type="KEGG" id="psuu:Psuf_090780"/>
<dbReference type="InterPro" id="IPR036721">
    <property type="entry name" value="RCK_C_sf"/>
</dbReference>
<keyword evidence="3" id="KW-1185">Reference proteome</keyword>
<dbReference type="Gene3D" id="3.30.70.1450">
    <property type="entry name" value="Regulator of K+ conductance, C-terminal domain"/>
    <property type="match status" value="1"/>
</dbReference>
<dbReference type="AlphaFoldDB" id="A0A6F8Z007"/>
<dbReference type="EMBL" id="AP022871">
    <property type="protein sequence ID" value="BCB91765.1"/>
    <property type="molecule type" value="Genomic_DNA"/>
</dbReference>
<evidence type="ECO:0000313" key="2">
    <source>
        <dbReference type="EMBL" id="BCB91765.1"/>
    </source>
</evidence>
<dbReference type="InterPro" id="IPR006037">
    <property type="entry name" value="RCK_C"/>
</dbReference>
<dbReference type="PIRSF" id="PIRSF005028">
    <property type="entry name" value="KhtT"/>
    <property type="match status" value="1"/>
</dbReference>